<organism evidence="1 2">
    <name type="scientific">Prevotella disiens DNF00882</name>
    <dbReference type="NCBI Taxonomy" id="1401075"/>
    <lineage>
        <taxon>Bacteria</taxon>
        <taxon>Pseudomonadati</taxon>
        <taxon>Bacteroidota</taxon>
        <taxon>Bacteroidia</taxon>
        <taxon>Bacteroidales</taxon>
        <taxon>Prevotellaceae</taxon>
        <taxon>Prevotella</taxon>
    </lineage>
</organism>
<reference evidence="1 2" key="1">
    <citation type="submission" date="2014-07" db="EMBL/GenBank/DDBJ databases">
        <authorList>
            <person name="McCorrison J."/>
            <person name="Sanka R."/>
            <person name="Torralba M."/>
            <person name="Gillis M."/>
            <person name="Haft D.H."/>
            <person name="Methe B."/>
            <person name="Sutton G."/>
            <person name="Nelson K.E."/>
        </authorList>
    </citation>
    <scope>NUCLEOTIDE SEQUENCE [LARGE SCALE GENOMIC DNA]</scope>
    <source>
        <strain evidence="1 2">DNF00882</strain>
    </source>
</reference>
<evidence type="ECO:0000313" key="1">
    <source>
        <dbReference type="EMBL" id="KGF50192.1"/>
    </source>
</evidence>
<evidence type="ECO:0000313" key="2">
    <source>
        <dbReference type="Proteomes" id="UP000029538"/>
    </source>
</evidence>
<dbReference type="AlphaFoldDB" id="A0A096C5H0"/>
<proteinExistence type="predicted"/>
<sequence>MEKNIINEFEQTIKDDLYQYLLLHKEVDERLPEAPDLDELWVKIVEAYMPDAMREFPNYPTVALGWIMYVGMALAKYWDEDWALYSKVENLYAYLRDQTDFDHTDDYIREKVLLLSADEAQSLEQLVGECAARTYNKLRRLNVEPGTKEAFKVFVAALHQLYNFGVAMELKRLGYKMTAIQ</sequence>
<gene>
    <name evidence="1" type="ORF">HMPREF0654_02225</name>
</gene>
<dbReference type="Proteomes" id="UP000029538">
    <property type="component" value="Unassembled WGS sequence"/>
</dbReference>
<dbReference type="EMBL" id="JRNR01000008">
    <property type="protein sequence ID" value="KGF50192.1"/>
    <property type="molecule type" value="Genomic_DNA"/>
</dbReference>
<comment type="caution">
    <text evidence="1">The sequence shown here is derived from an EMBL/GenBank/DDBJ whole genome shotgun (WGS) entry which is preliminary data.</text>
</comment>
<accession>A0A096C5H0</accession>
<dbReference type="RefSeq" id="WP_036882398.1">
    <property type="nucleotide sequence ID" value="NZ_JRNR01000008.1"/>
</dbReference>
<protein>
    <submittedName>
        <fullName evidence="1">Uncharacterized protein</fullName>
    </submittedName>
</protein>
<name>A0A096C5H0_9BACT</name>